<gene>
    <name evidence="2" type="ORF">H696_03519</name>
</gene>
<reference evidence="2" key="1">
    <citation type="submission" date="2013-04" db="EMBL/GenBank/DDBJ databases">
        <title>The Genome Sequence of Fonticula alba ATCC 38817.</title>
        <authorList>
            <consortium name="The Broad Institute Genomics Platform"/>
            <person name="Russ C."/>
            <person name="Cuomo C."/>
            <person name="Burger G."/>
            <person name="Gray M.W."/>
            <person name="Holland P.W.H."/>
            <person name="King N."/>
            <person name="Lang F.B.F."/>
            <person name="Roger A.J."/>
            <person name="Ruiz-Trillo I."/>
            <person name="Brown M."/>
            <person name="Walker B."/>
            <person name="Young S."/>
            <person name="Zeng Q."/>
            <person name="Gargeya S."/>
            <person name="Fitzgerald M."/>
            <person name="Haas B."/>
            <person name="Abouelleil A."/>
            <person name="Allen A.W."/>
            <person name="Alvarado L."/>
            <person name="Arachchi H.M."/>
            <person name="Berlin A.M."/>
            <person name="Chapman S.B."/>
            <person name="Gainer-Dewar J."/>
            <person name="Goldberg J."/>
            <person name="Griggs A."/>
            <person name="Gujja S."/>
            <person name="Hansen M."/>
            <person name="Howarth C."/>
            <person name="Imamovic A."/>
            <person name="Ireland A."/>
            <person name="Larimer J."/>
            <person name="McCowan C."/>
            <person name="Murphy C."/>
            <person name="Pearson M."/>
            <person name="Poon T.W."/>
            <person name="Priest M."/>
            <person name="Roberts A."/>
            <person name="Saif S."/>
            <person name="Shea T."/>
            <person name="Sisk P."/>
            <person name="Sykes S."/>
            <person name="Wortman J."/>
            <person name="Nusbaum C."/>
            <person name="Birren B."/>
        </authorList>
    </citation>
    <scope>NUCLEOTIDE SEQUENCE [LARGE SCALE GENOMIC DNA]</scope>
    <source>
        <strain evidence="2">ATCC 38817</strain>
    </source>
</reference>
<evidence type="ECO:0000256" key="1">
    <source>
        <dbReference type="SAM" id="MobiDB-lite"/>
    </source>
</evidence>
<protein>
    <submittedName>
        <fullName evidence="2">Uncharacterized protein</fullName>
    </submittedName>
</protein>
<dbReference type="Gene3D" id="1.20.5.370">
    <property type="match status" value="1"/>
</dbReference>
<dbReference type="SUPFAM" id="SSF58022">
    <property type="entry name" value="XRCC4, C-terminal oligomerization domain"/>
    <property type="match status" value="1"/>
</dbReference>
<dbReference type="EMBL" id="KB932205">
    <property type="protein sequence ID" value="KCV70056.1"/>
    <property type="molecule type" value="Genomic_DNA"/>
</dbReference>
<name>A0A058Z7I2_FONAL</name>
<keyword evidence="3" id="KW-1185">Reference proteome</keyword>
<sequence>MHSTPQIALDEAAGGPQPRWHARTAVLAPAGVEPPPGCSCVVGPEDPGSRRPLVAGHLLRVFSLWHGPGELRQLVLTSDGGESLFSVKAPPGPGSGLALCADLSADPSVRDLAAHIIRGDRVPAARLGGQLVPMAKDDCPPSAGGVVCFAESGSLEWRSSTGGCCGILSWKVALSRQPGGGAGLKLFVGQAHLHLRDRPAAKLAAIARALAADRDTLLQEASAVEQITRDARNTRNRAAHALRSALQKRRERDDQLCTAFAEILNAKKAKIRRLMEHVALLEAARLPPSPAIDAPAPAGSLPPAARAHRPRRPARGAASAPGGRQIAALPATAPAPSVPGAEEAPGVTDAQPLAGKLTSLIDHMRSGGLTRPRLE</sequence>
<dbReference type="AlphaFoldDB" id="A0A058Z7I2"/>
<dbReference type="GeneID" id="20528244"/>
<evidence type="ECO:0000313" key="2">
    <source>
        <dbReference type="EMBL" id="KCV70056.1"/>
    </source>
</evidence>
<dbReference type="InterPro" id="IPR014751">
    <property type="entry name" value="XRCC4-like_C"/>
</dbReference>
<feature type="compositionally biased region" description="Low complexity" evidence="1">
    <location>
        <begin position="315"/>
        <end position="324"/>
    </location>
</feature>
<feature type="compositionally biased region" description="Low complexity" evidence="1">
    <location>
        <begin position="291"/>
        <end position="305"/>
    </location>
</feature>
<evidence type="ECO:0000313" key="3">
    <source>
        <dbReference type="Proteomes" id="UP000030693"/>
    </source>
</evidence>
<organism evidence="2">
    <name type="scientific">Fonticula alba</name>
    <name type="common">Slime mold</name>
    <dbReference type="NCBI Taxonomy" id="691883"/>
    <lineage>
        <taxon>Eukaryota</taxon>
        <taxon>Rotosphaerida</taxon>
        <taxon>Fonticulaceae</taxon>
        <taxon>Fonticula</taxon>
    </lineage>
</organism>
<feature type="region of interest" description="Disordered" evidence="1">
    <location>
        <begin position="291"/>
        <end position="375"/>
    </location>
</feature>
<dbReference type="Proteomes" id="UP000030693">
    <property type="component" value="Unassembled WGS sequence"/>
</dbReference>
<dbReference type="RefSeq" id="XP_009495662.1">
    <property type="nucleotide sequence ID" value="XM_009497387.1"/>
</dbReference>
<proteinExistence type="predicted"/>
<accession>A0A058Z7I2</accession>